<reference evidence="7 8" key="1">
    <citation type="journal article" date="2018" name="Nat. Biotechnol.">
        <title>A standardized bacterial taxonomy based on genome phylogeny substantially revises the tree of life.</title>
        <authorList>
            <person name="Parks D.H."/>
            <person name="Chuvochina M."/>
            <person name="Waite D.W."/>
            <person name="Rinke C."/>
            <person name="Skarshewski A."/>
            <person name="Chaumeil P.A."/>
            <person name="Hugenholtz P."/>
        </authorList>
    </citation>
    <scope>NUCLEOTIDE SEQUENCE [LARGE SCALE GENOMIC DNA]</scope>
    <source>
        <strain evidence="7">UBA11728</strain>
    </source>
</reference>
<dbReference type="GO" id="GO:0005524">
    <property type="term" value="F:ATP binding"/>
    <property type="evidence" value="ECO:0007669"/>
    <property type="project" value="UniProtKB-KW"/>
</dbReference>
<dbReference type="InterPro" id="IPR017911">
    <property type="entry name" value="MacB-like_ATP-bd"/>
</dbReference>
<dbReference type="SMART" id="SM00382">
    <property type="entry name" value="AAA"/>
    <property type="match status" value="1"/>
</dbReference>
<dbReference type="AlphaFoldDB" id="A0A3D2X484"/>
<keyword evidence="3" id="KW-0547">Nucleotide-binding</keyword>
<dbReference type="Pfam" id="PF00005">
    <property type="entry name" value="ABC_tran"/>
    <property type="match status" value="1"/>
</dbReference>
<keyword evidence="2" id="KW-0813">Transport</keyword>
<organism evidence="7 8">
    <name type="scientific">Lachnoclostridium phytofermentans</name>
    <dbReference type="NCBI Taxonomy" id="66219"/>
    <lineage>
        <taxon>Bacteria</taxon>
        <taxon>Bacillati</taxon>
        <taxon>Bacillota</taxon>
        <taxon>Clostridia</taxon>
        <taxon>Lachnospirales</taxon>
        <taxon>Lachnospiraceae</taxon>
    </lineage>
</organism>
<evidence type="ECO:0000259" key="6">
    <source>
        <dbReference type="PROSITE" id="PS50893"/>
    </source>
</evidence>
<dbReference type="GO" id="GO:0016887">
    <property type="term" value="F:ATP hydrolysis activity"/>
    <property type="evidence" value="ECO:0007669"/>
    <property type="project" value="InterPro"/>
</dbReference>
<feature type="transmembrane region" description="Helical" evidence="5">
    <location>
        <begin position="613"/>
        <end position="634"/>
    </location>
</feature>
<feature type="transmembrane region" description="Helical" evidence="5">
    <location>
        <begin position="527"/>
        <end position="547"/>
    </location>
</feature>
<evidence type="ECO:0000256" key="5">
    <source>
        <dbReference type="SAM" id="Phobius"/>
    </source>
</evidence>
<dbReference type="InterPro" id="IPR003593">
    <property type="entry name" value="AAA+_ATPase"/>
</dbReference>
<dbReference type="PROSITE" id="PS00211">
    <property type="entry name" value="ABC_TRANSPORTER_1"/>
    <property type="match status" value="1"/>
</dbReference>
<feature type="transmembrane region" description="Helical" evidence="5">
    <location>
        <begin position="252"/>
        <end position="274"/>
    </location>
</feature>
<accession>A0A3D2X484</accession>
<dbReference type="InterPro" id="IPR027417">
    <property type="entry name" value="P-loop_NTPase"/>
</dbReference>
<dbReference type="SUPFAM" id="SSF52540">
    <property type="entry name" value="P-loop containing nucleoside triphosphate hydrolases"/>
    <property type="match status" value="1"/>
</dbReference>
<proteinExistence type="inferred from homology"/>
<evidence type="ECO:0000256" key="1">
    <source>
        <dbReference type="ARBA" id="ARBA00005417"/>
    </source>
</evidence>
<dbReference type="PANTHER" id="PTHR42798">
    <property type="entry name" value="LIPOPROTEIN-RELEASING SYSTEM ATP-BINDING PROTEIN LOLD"/>
    <property type="match status" value="1"/>
</dbReference>
<dbReference type="Gene3D" id="3.40.50.300">
    <property type="entry name" value="P-loop containing nucleotide triphosphate hydrolases"/>
    <property type="match status" value="1"/>
</dbReference>
<dbReference type="InterPro" id="IPR003439">
    <property type="entry name" value="ABC_transporter-like_ATP-bd"/>
</dbReference>
<keyword evidence="4 7" id="KW-0067">ATP-binding</keyword>
<name>A0A3D2X484_9FIRM</name>
<comment type="similarity">
    <text evidence="1">Belongs to the ABC transporter superfamily.</text>
</comment>
<dbReference type="InterPro" id="IPR017871">
    <property type="entry name" value="ABC_transporter-like_CS"/>
</dbReference>
<comment type="caution">
    <text evidence="7">The sequence shown here is derived from an EMBL/GenBank/DDBJ whole genome shotgun (WGS) entry which is preliminary data.</text>
</comment>
<feature type="domain" description="ABC transporter" evidence="6">
    <location>
        <begin position="2"/>
        <end position="231"/>
    </location>
</feature>
<evidence type="ECO:0000313" key="7">
    <source>
        <dbReference type="EMBL" id="HCL01970.1"/>
    </source>
</evidence>
<dbReference type="PANTHER" id="PTHR42798:SF4">
    <property type="entry name" value="ABC TRANSPORTER DOMAIN-CONTAINING PROTEIN"/>
    <property type="match status" value="1"/>
</dbReference>
<evidence type="ECO:0000256" key="2">
    <source>
        <dbReference type="ARBA" id="ARBA00022448"/>
    </source>
</evidence>
<keyword evidence="5" id="KW-1133">Transmembrane helix</keyword>
<feature type="transmembrane region" description="Helical" evidence="5">
    <location>
        <begin position="567"/>
        <end position="593"/>
    </location>
</feature>
<evidence type="ECO:0000313" key="8">
    <source>
        <dbReference type="Proteomes" id="UP000262969"/>
    </source>
</evidence>
<evidence type="ECO:0000256" key="4">
    <source>
        <dbReference type="ARBA" id="ARBA00022840"/>
    </source>
</evidence>
<evidence type="ECO:0000256" key="3">
    <source>
        <dbReference type="ARBA" id="ARBA00022741"/>
    </source>
</evidence>
<dbReference type="CDD" id="cd03255">
    <property type="entry name" value="ABC_MJ0796_LolCDE_FtsE"/>
    <property type="match status" value="1"/>
</dbReference>
<protein>
    <submittedName>
        <fullName evidence="7">Macrolide ABC transporter ATP-binding protein/permease</fullName>
    </submittedName>
</protein>
<dbReference type="EMBL" id="DPVV01000204">
    <property type="protein sequence ID" value="HCL01970.1"/>
    <property type="molecule type" value="Genomic_DNA"/>
</dbReference>
<keyword evidence="5" id="KW-0472">Membrane</keyword>
<keyword evidence="5" id="KW-0812">Transmembrane</keyword>
<dbReference type="Proteomes" id="UP000262969">
    <property type="component" value="Unassembled WGS sequence"/>
</dbReference>
<dbReference type="PROSITE" id="PS50893">
    <property type="entry name" value="ABC_TRANSPORTER_2"/>
    <property type="match status" value="1"/>
</dbReference>
<gene>
    <name evidence="7" type="ORF">DHW61_06055</name>
</gene>
<sequence>MFLIRNVSKQFGDEYALRNISMTISKGLNFIIGSSGSGKTTLLKIISGMEQKFDGEVFYCGQDVKALTEQEKSYYYNNIFGFVWQDFNLLDDLTVLENIMLPQYLKHGQDKKAIMKVLRELKISELANQKVGKLSGGQKQRVAIARELMKNPQVIIADEPTSALDENSSKITMDILRDIAKNRTVIVVTHDTSLINQKAKVYELDKGELATATEAVSTKEEKADTSKPHKLSFANACKLSLSNIKSKWNRTITTTVSLVVAATLLLVTVSGAIIDSSQSAFDKLFETYGEGILDIDIVGSFMSAGGSDGSQNDEPNANVDQNIDGLYDKYLHDTRVSHIVFTQAYNDVKITADGKEYNIETSNSVPVVNKLIAGKMPMGEDNEIAVPESFIEKLGIKAEEALGKTIDFKGRVYNWDSGEPVSMPVSTTVNIVGVVDTTVKYEYGGQLMEYSVDDSFFFSRSALNEMRTQADIKNSEGNFTIRTKTPADLIAIKDELNAEGIVPLGRFELVEDMVRLNDQTTQQSGSAILVIGILAAVIILFVSLMTALTRRREYAIFKVSGYTNQHLLLMTASEFLLLAVASGILFLCISPLINLATTAFWNVDILNGKLLGTGVILVLVMGILSCTTTTIEVIMTKASASLKTGDR</sequence>